<dbReference type="Proteomes" id="UP000008694">
    <property type="component" value="Unassembled WGS sequence"/>
</dbReference>
<dbReference type="Gramene" id="scaffold_104137.1">
    <property type="protein sequence ID" value="scaffold_104137.1"/>
    <property type="gene ID" value="scaffold_104137.1"/>
</dbReference>
<dbReference type="EMBL" id="GL348713">
    <property type="protein sequence ID" value="EFH67522.1"/>
    <property type="molecule type" value="Genomic_DNA"/>
</dbReference>
<evidence type="ECO:0000313" key="2">
    <source>
        <dbReference type="EMBL" id="EFH67522.1"/>
    </source>
</evidence>
<evidence type="ECO:0000313" key="3">
    <source>
        <dbReference type="Proteomes" id="UP000008694"/>
    </source>
</evidence>
<feature type="compositionally biased region" description="Basic and acidic residues" evidence="1">
    <location>
        <begin position="8"/>
        <end position="36"/>
    </location>
</feature>
<gene>
    <name evidence="2" type="ORF">ARALYDRAFT_891343</name>
</gene>
<name>D7KMZ0_ARALL</name>
<accession>D7KMZ0</accession>
<protein>
    <submittedName>
        <fullName evidence="2">Predicted protein</fullName>
    </submittedName>
</protein>
<dbReference type="AlphaFoldDB" id="D7KMZ0"/>
<evidence type="ECO:0000256" key="1">
    <source>
        <dbReference type="SAM" id="MobiDB-lite"/>
    </source>
</evidence>
<proteinExistence type="predicted"/>
<feature type="region of interest" description="Disordered" evidence="1">
    <location>
        <begin position="1"/>
        <end position="55"/>
    </location>
</feature>
<reference evidence="3" key="1">
    <citation type="journal article" date="2011" name="Nat. Genet.">
        <title>The Arabidopsis lyrata genome sequence and the basis of rapid genome size change.</title>
        <authorList>
            <person name="Hu T.T."/>
            <person name="Pattyn P."/>
            <person name="Bakker E.G."/>
            <person name="Cao J."/>
            <person name="Cheng J.-F."/>
            <person name="Clark R.M."/>
            <person name="Fahlgren N."/>
            <person name="Fawcett J.A."/>
            <person name="Grimwood J."/>
            <person name="Gundlach H."/>
            <person name="Haberer G."/>
            <person name="Hollister J.D."/>
            <person name="Ossowski S."/>
            <person name="Ottilar R.P."/>
            <person name="Salamov A.A."/>
            <person name="Schneeberger K."/>
            <person name="Spannagl M."/>
            <person name="Wang X."/>
            <person name="Yang L."/>
            <person name="Nasrallah M.E."/>
            <person name="Bergelson J."/>
            <person name="Carrington J.C."/>
            <person name="Gaut B.S."/>
            <person name="Schmutz J."/>
            <person name="Mayer K.F.X."/>
            <person name="Van de Peer Y."/>
            <person name="Grigoriev I.V."/>
            <person name="Nordborg M."/>
            <person name="Weigel D."/>
            <person name="Guo Y.-L."/>
        </authorList>
    </citation>
    <scope>NUCLEOTIDE SEQUENCE [LARGE SCALE GENOMIC DNA]</scope>
    <source>
        <strain evidence="3">cv. MN47</strain>
    </source>
</reference>
<sequence>MLHRIGKERRERAVARRNKEPPMSHRLSEANHRKEQSITVAPLHDLRTKMATRAH</sequence>
<keyword evidence="3" id="KW-1185">Reference proteome</keyword>
<dbReference type="HOGENOM" id="CLU_3035061_0_0_1"/>
<organism evidence="3">
    <name type="scientific">Arabidopsis lyrata subsp. lyrata</name>
    <name type="common">Lyre-leaved rock-cress</name>
    <dbReference type="NCBI Taxonomy" id="81972"/>
    <lineage>
        <taxon>Eukaryota</taxon>
        <taxon>Viridiplantae</taxon>
        <taxon>Streptophyta</taxon>
        <taxon>Embryophyta</taxon>
        <taxon>Tracheophyta</taxon>
        <taxon>Spermatophyta</taxon>
        <taxon>Magnoliopsida</taxon>
        <taxon>eudicotyledons</taxon>
        <taxon>Gunneridae</taxon>
        <taxon>Pentapetalae</taxon>
        <taxon>rosids</taxon>
        <taxon>malvids</taxon>
        <taxon>Brassicales</taxon>
        <taxon>Brassicaceae</taxon>
        <taxon>Camelineae</taxon>
        <taxon>Arabidopsis</taxon>
    </lineage>
</organism>